<reference evidence="4" key="1">
    <citation type="submission" date="2021-01" db="EMBL/GenBank/DDBJ databases">
        <title>GES Beta-lactamases isolated from hospital effluents in Brazil.</title>
        <authorList>
            <person name="Conte D."/>
            <person name="Mesa D."/>
            <person name="Palmeiro J.K."/>
            <person name="Dalla-Costa L.M."/>
        </authorList>
    </citation>
    <scope>NUCLEOTIDE SEQUENCE [LARGE SCALE GENOMIC DNA]</scope>
    <source>
        <strain evidence="4">Aero21</strain>
        <plasmid evidence="4">p1</plasmid>
    </source>
</reference>
<dbReference type="Gene3D" id="1.10.10.2690">
    <property type="match status" value="1"/>
</dbReference>
<keyword evidence="5" id="KW-1185">Reference proteome</keyword>
<name>A0A7U0LDV0_AERCA</name>
<gene>
    <name evidence="4" type="ORF">JC965_26775</name>
    <name evidence="3" type="ORF">VCX44_02500</name>
</gene>
<geneLocation type="plasmid" evidence="4">
    <name>p1</name>
</geneLocation>
<sequence>MTPEYIKTLLKLTKVSSEATVAATIAHLCHGKTQPEAADANGVQQEAVARLVKRLRELDKVVTEAIAEKTKNNS</sequence>
<protein>
    <recommendedName>
        <fullName evidence="6">TrfB transcriptional repressor protein domain-containing protein</fullName>
    </recommendedName>
</protein>
<organism evidence="4">
    <name type="scientific">Aeromonas caviae</name>
    <name type="common">Aeromonas punctata</name>
    <dbReference type="NCBI Taxonomy" id="648"/>
    <lineage>
        <taxon>Bacteria</taxon>
        <taxon>Pseudomonadati</taxon>
        <taxon>Pseudomonadota</taxon>
        <taxon>Gammaproteobacteria</taxon>
        <taxon>Aeromonadales</taxon>
        <taxon>Aeromonadaceae</taxon>
        <taxon>Aeromonas</taxon>
    </lineage>
</organism>
<dbReference type="RefSeq" id="WP_202154989.1">
    <property type="nucleotide sequence ID" value="NZ_JAYGOJ010000006.1"/>
</dbReference>
<dbReference type="InterPro" id="IPR053721">
    <property type="entry name" value="Fimbrial_Adhesin_Reg"/>
</dbReference>
<keyword evidence="4" id="KW-0614">Plasmid</keyword>
<evidence type="ECO:0000256" key="2">
    <source>
        <dbReference type="ARBA" id="ARBA00023163"/>
    </source>
</evidence>
<dbReference type="EMBL" id="CP068231">
    <property type="protein sequence ID" value="QQX12730.1"/>
    <property type="molecule type" value="Genomic_DNA"/>
</dbReference>
<evidence type="ECO:0008006" key="6">
    <source>
        <dbReference type="Google" id="ProtNLM"/>
    </source>
</evidence>
<dbReference type="AlphaFoldDB" id="A0A7U0LDV0"/>
<dbReference type="Proteomes" id="UP001304847">
    <property type="component" value="Unassembled WGS sequence"/>
</dbReference>
<evidence type="ECO:0000256" key="1">
    <source>
        <dbReference type="ARBA" id="ARBA00023015"/>
    </source>
</evidence>
<reference evidence="3 5" key="2">
    <citation type="submission" date="2023-12" db="EMBL/GenBank/DDBJ databases">
        <title>Characterization of antibiotic resistance in Aeromonas spp. in hospital effluent.</title>
        <authorList>
            <person name="Negoseki B.R.S."/>
            <person name="Krul D."/>
            <person name="Siqueira A.C."/>
            <person name="Almeida M."/>
            <person name="Mesa D."/>
            <person name="Conte D."/>
            <person name="Dalla-Costa L.M."/>
        </authorList>
    </citation>
    <scope>NUCLEOTIDE SEQUENCE [LARGE SCALE GENOMIC DNA]</scope>
    <source>
        <strain evidence="3 5">36v</strain>
    </source>
</reference>
<evidence type="ECO:0000313" key="4">
    <source>
        <dbReference type="EMBL" id="QQX12730.1"/>
    </source>
</evidence>
<evidence type="ECO:0000313" key="5">
    <source>
        <dbReference type="Proteomes" id="UP001304847"/>
    </source>
</evidence>
<accession>A0A7U0LDV0</accession>
<keyword evidence="1" id="KW-0805">Transcription regulation</keyword>
<dbReference type="EMBL" id="JAYGOJ010000006">
    <property type="protein sequence ID" value="MEA9434711.1"/>
    <property type="molecule type" value="Genomic_DNA"/>
</dbReference>
<evidence type="ECO:0000313" key="3">
    <source>
        <dbReference type="EMBL" id="MEA9434711.1"/>
    </source>
</evidence>
<proteinExistence type="predicted"/>
<keyword evidence="2" id="KW-0804">Transcription</keyword>